<feature type="domain" description="N-acetyltransferase" evidence="3">
    <location>
        <begin position="8"/>
        <end position="173"/>
    </location>
</feature>
<evidence type="ECO:0000259" key="3">
    <source>
        <dbReference type="PROSITE" id="PS51186"/>
    </source>
</evidence>
<evidence type="ECO:0000313" key="4">
    <source>
        <dbReference type="EMBL" id="NIZ62038.1"/>
    </source>
</evidence>
<keyword evidence="1" id="KW-0808">Transferase</keyword>
<organism evidence="4 5">
    <name type="scientific">Parasedimentitalea denitrificans</name>
    <dbReference type="NCBI Taxonomy" id="2211118"/>
    <lineage>
        <taxon>Bacteria</taxon>
        <taxon>Pseudomonadati</taxon>
        <taxon>Pseudomonadota</taxon>
        <taxon>Alphaproteobacteria</taxon>
        <taxon>Rhodobacterales</taxon>
        <taxon>Paracoccaceae</taxon>
        <taxon>Parasedimentitalea</taxon>
    </lineage>
</organism>
<dbReference type="RefSeq" id="WP_167684671.1">
    <property type="nucleotide sequence ID" value="NZ_QHLQ01000013.1"/>
</dbReference>
<evidence type="ECO:0000313" key="5">
    <source>
        <dbReference type="Proteomes" id="UP001429564"/>
    </source>
</evidence>
<dbReference type="SUPFAM" id="SSF55729">
    <property type="entry name" value="Acyl-CoA N-acyltransferases (Nat)"/>
    <property type="match status" value="1"/>
</dbReference>
<accession>A0ABX0WAY8</accession>
<dbReference type="EMBL" id="QHLQ01000013">
    <property type="protein sequence ID" value="NIZ62038.1"/>
    <property type="molecule type" value="Genomic_DNA"/>
</dbReference>
<keyword evidence="5" id="KW-1185">Reference proteome</keyword>
<keyword evidence="2" id="KW-0012">Acyltransferase</keyword>
<protein>
    <submittedName>
        <fullName evidence="4">GNAT family N-acetyltransferase</fullName>
    </submittedName>
</protein>
<comment type="caution">
    <text evidence="4">The sequence shown here is derived from an EMBL/GenBank/DDBJ whole genome shotgun (WGS) entry which is preliminary data.</text>
</comment>
<reference evidence="4 5" key="1">
    <citation type="submission" date="2018-05" db="EMBL/GenBank/DDBJ databases">
        <authorList>
            <person name="Zhang Y.-J."/>
        </authorList>
    </citation>
    <scope>NUCLEOTIDE SEQUENCE [LARGE SCALE GENOMIC DNA]</scope>
    <source>
        <strain evidence="4 5">CY04</strain>
    </source>
</reference>
<dbReference type="PROSITE" id="PS51186">
    <property type="entry name" value="GNAT"/>
    <property type="match status" value="1"/>
</dbReference>
<name>A0ABX0WAY8_9RHOB</name>
<dbReference type="Gene3D" id="3.40.630.30">
    <property type="match status" value="1"/>
</dbReference>
<evidence type="ECO:0000256" key="1">
    <source>
        <dbReference type="ARBA" id="ARBA00022679"/>
    </source>
</evidence>
<proteinExistence type="predicted"/>
<dbReference type="Proteomes" id="UP001429564">
    <property type="component" value="Unassembled WGS sequence"/>
</dbReference>
<gene>
    <name evidence="4" type="ORF">DL239_13735</name>
</gene>
<dbReference type="InterPro" id="IPR016181">
    <property type="entry name" value="Acyl_CoA_acyltransferase"/>
</dbReference>
<sequence length="175" mass="19446">MSPLDAAASIRPARASDCSSLAALSIEVWLSTYIREGVNAFFADYVLAHYTADQFSKALKDPSEKLLVWQSSNGIAGYIRVSHNLPCPCEHPSKTEITTLYVQPRHHGKGIGQKLLNAGLSLCQELGWDTPWLATNSENEPALRFYAKHGFAIIGQTHFEIEDQRYCNEVLIPAR</sequence>
<evidence type="ECO:0000256" key="2">
    <source>
        <dbReference type="ARBA" id="ARBA00023315"/>
    </source>
</evidence>
<dbReference type="InterPro" id="IPR050832">
    <property type="entry name" value="Bact_Acetyltransf"/>
</dbReference>
<dbReference type="InterPro" id="IPR000182">
    <property type="entry name" value="GNAT_dom"/>
</dbReference>
<dbReference type="CDD" id="cd04301">
    <property type="entry name" value="NAT_SF"/>
    <property type="match status" value="1"/>
</dbReference>
<dbReference type="Pfam" id="PF00583">
    <property type="entry name" value="Acetyltransf_1"/>
    <property type="match status" value="1"/>
</dbReference>
<dbReference type="PANTHER" id="PTHR43877">
    <property type="entry name" value="AMINOALKYLPHOSPHONATE N-ACETYLTRANSFERASE-RELATED-RELATED"/>
    <property type="match status" value="1"/>
</dbReference>